<dbReference type="AlphaFoldDB" id="A0A7N2KSS1"/>
<organism evidence="2 3">
    <name type="scientific">Quercus lobata</name>
    <name type="common">Valley oak</name>
    <dbReference type="NCBI Taxonomy" id="97700"/>
    <lineage>
        <taxon>Eukaryota</taxon>
        <taxon>Viridiplantae</taxon>
        <taxon>Streptophyta</taxon>
        <taxon>Embryophyta</taxon>
        <taxon>Tracheophyta</taxon>
        <taxon>Spermatophyta</taxon>
        <taxon>Magnoliopsida</taxon>
        <taxon>eudicotyledons</taxon>
        <taxon>Gunneridae</taxon>
        <taxon>Pentapetalae</taxon>
        <taxon>rosids</taxon>
        <taxon>fabids</taxon>
        <taxon>Fagales</taxon>
        <taxon>Fagaceae</taxon>
        <taxon>Quercus</taxon>
    </lineage>
</organism>
<reference evidence="2" key="2">
    <citation type="submission" date="2021-01" db="UniProtKB">
        <authorList>
            <consortium name="EnsemblPlants"/>
        </authorList>
    </citation>
    <scope>IDENTIFICATION</scope>
</reference>
<feature type="compositionally biased region" description="Basic residues" evidence="1">
    <location>
        <begin position="13"/>
        <end position="22"/>
    </location>
</feature>
<name>A0A7N2KSS1_QUELO</name>
<reference evidence="3" key="1">
    <citation type="journal article" date="2016" name="G3 (Bethesda)">
        <title>First Draft Assembly and Annotation of the Genome of a California Endemic Oak Quercus lobata Nee (Fagaceae).</title>
        <authorList>
            <person name="Sork V.L."/>
            <person name="Fitz-Gibbon S.T."/>
            <person name="Puiu D."/>
            <person name="Crepeau M."/>
            <person name="Gugger P.F."/>
            <person name="Sherman R."/>
            <person name="Stevens K."/>
            <person name="Langley C.H."/>
            <person name="Pellegrini M."/>
            <person name="Salzberg S.L."/>
        </authorList>
    </citation>
    <scope>NUCLEOTIDE SEQUENCE [LARGE SCALE GENOMIC DNA]</scope>
    <source>
        <strain evidence="3">cv. SW786</strain>
    </source>
</reference>
<evidence type="ECO:0000313" key="3">
    <source>
        <dbReference type="Proteomes" id="UP000594261"/>
    </source>
</evidence>
<evidence type="ECO:0000256" key="1">
    <source>
        <dbReference type="SAM" id="MobiDB-lite"/>
    </source>
</evidence>
<dbReference type="Gramene" id="QL02p011640:mrna">
    <property type="protein sequence ID" value="QL02p011640:mrna"/>
    <property type="gene ID" value="QL02p011640"/>
</dbReference>
<dbReference type="EnsemblPlants" id="QL02p011640:mrna">
    <property type="protein sequence ID" value="QL02p011640:mrna"/>
    <property type="gene ID" value="QL02p011640"/>
</dbReference>
<proteinExistence type="predicted"/>
<accession>A0A7N2KSS1</accession>
<evidence type="ECO:0000313" key="2">
    <source>
        <dbReference type="EnsemblPlants" id="QL02p011640:mrna"/>
    </source>
</evidence>
<protein>
    <submittedName>
        <fullName evidence="2">Uncharacterized protein</fullName>
    </submittedName>
</protein>
<sequence>MRLQPPQSISHSHFVKRNMKKKSGMDEDVSISICGTVVQNDSTDSIIINEEDEAAEEFESRYLKESKGNTEISPFSKSELVTLRA</sequence>
<dbReference type="InParanoid" id="A0A7N2KSS1"/>
<keyword evidence="3" id="KW-1185">Reference proteome</keyword>
<dbReference type="Proteomes" id="UP000594261">
    <property type="component" value="Chromosome 2"/>
</dbReference>
<feature type="region of interest" description="Disordered" evidence="1">
    <location>
        <begin position="1"/>
        <end position="22"/>
    </location>
</feature>
<feature type="compositionally biased region" description="Polar residues" evidence="1">
    <location>
        <begin position="1"/>
        <end position="11"/>
    </location>
</feature>
<feature type="region of interest" description="Disordered" evidence="1">
    <location>
        <begin position="66"/>
        <end position="85"/>
    </location>
</feature>